<dbReference type="Proteomes" id="UP000184476">
    <property type="component" value="Unassembled WGS sequence"/>
</dbReference>
<dbReference type="EMBL" id="FQVL01000020">
    <property type="protein sequence ID" value="SHF39572.1"/>
    <property type="molecule type" value="Genomic_DNA"/>
</dbReference>
<keyword evidence="2" id="KW-1185">Reference proteome</keyword>
<dbReference type="STRING" id="112248.SAMN05444392_12029"/>
<proteinExistence type="predicted"/>
<dbReference type="OrthoDB" id="9803773at2"/>
<evidence type="ECO:0000313" key="1">
    <source>
        <dbReference type="EMBL" id="SHF39572.1"/>
    </source>
</evidence>
<reference evidence="1 2" key="1">
    <citation type="submission" date="2016-11" db="EMBL/GenBank/DDBJ databases">
        <authorList>
            <person name="Jaros S."/>
            <person name="Januszkiewicz K."/>
            <person name="Wedrychowicz H."/>
        </authorList>
    </citation>
    <scope>NUCLEOTIDE SEQUENCE [LARGE SCALE GENOMIC DNA]</scope>
    <source>
        <strain evidence="1 2">DSM 44666</strain>
    </source>
</reference>
<sequence>MGKEQFLGRWTLRILHNVIGNSEQCNDNDLVKMEAELRLVDDDHSFLVGEMVSEDRIWVVEGGVQLYSHPESITLRAIGKSNTSVAGQIFDLTGILLEQWRDGDQQRPAIVGTLIQTLGTGTIGSTYSFVAVSQELPYAIYRLPQTIVDHYADEVHRYHHLVWHVLRNSWYTLDASYREEIRKLDWQVWGNRYAIGPNAIINGSGEDFLFFHRQMVADYRMMMTQKGERMIEWESLPKPGESEAPDATIDDFSNRVPPIWEIPCAPAYRSRISVIKTDDFYWNRLCWLDYQFKNPAYLATLTLGELGSLLEFSVHNDLHLRWSNIPRDPITNEIVPTGRHDADFDSRWNDPKYDWLGEFFSSHVNPIFWRLHGWVDDRIEDWYYAHQHFHPGEIERIKKSGISWFKAGKWVLVKHPWVWPKTLGGYLSHHGHDMPGLREKRIESMKKVVRILYGSRSEERQKTSNKIGWIY</sequence>
<evidence type="ECO:0000313" key="2">
    <source>
        <dbReference type="Proteomes" id="UP000184476"/>
    </source>
</evidence>
<name>A0A1M5BBQ3_9BACL</name>
<organism evidence="1 2">
    <name type="scientific">Seinonella peptonophila</name>
    <dbReference type="NCBI Taxonomy" id="112248"/>
    <lineage>
        <taxon>Bacteria</taxon>
        <taxon>Bacillati</taxon>
        <taxon>Bacillota</taxon>
        <taxon>Bacilli</taxon>
        <taxon>Bacillales</taxon>
        <taxon>Thermoactinomycetaceae</taxon>
        <taxon>Seinonella</taxon>
    </lineage>
</organism>
<dbReference type="AlphaFoldDB" id="A0A1M5BBQ3"/>
<gene>
    <name evidence="1" type="ORF">SAMN05444392_12029</name>
</gene>
<protein>
    <submittedName>
        <fullName evidence="1">Uncharacterized protein</fullName>
    </submittedName>
</protein>
<accession>A0A1M5BBQ3</accession>
<dbReference type="RefSeq" id="WP_073158311.1">
    <property type="nucleotide sequence ID" value="NZ_FQVL01000020.1"/>
</dbReference>